<dbReference type="RefSeq" id="WP_191736970.1">
    <property type="nucleotide sequence ID" value="NZ_JACYFS010000003.1"/>
</dbReference>
<reference evidence="1 2" key="1">
    <citation type="submission" date="2020-09" db="EMBL/GenBank/DDBJ databases">
        <title>Genome seq and assembly of Chryseobacterium sp.</title>
        <authorList>
            <person name="Chhetri G."/>
        </authorList>
    </citation>
    <scope>NUCLEOTIDE SEQUENCE [LARGE SCALE GENOMIC DNA]</scope>
    <source>
        <strain evidence="1 2">GCR10</strain>
    </source>
</reference>
<dbReference type="Proteomes" id="UP000637299">
    <property type="component" value="Unassembled WGS sequence"/>
</dbReference>
<accession>A0ABR8ZCI0</accession>
<dbReference type="EMBL" id="JACYFS010000003">
    <property type="protein sequence ID" value="MBD8083019.1"/>
    <property type="molecule type" value="Genomic_DNA"/>
</dbReference>
<evidence type="ECO:0000313" key="2">
    <source>
        <dbReference type="Proteomes" id="UP000637299"/>
    </source>
</evidence>
<dbReference type="Pfam" id="PF15891">
    <property type="entry name" value="Nuc_deoxyri_tr2"/>
    <property type="match status" value="1"/>
</dbReference>
<organism evidence="1 2">
    <name type="scientific">Chryseobacterium caseinilyticum</name>
    <dbReference type="NCBI Taxonomy" id="2771428"/>
    <lineage>
        <taxon>Bacteria</taxon>
        <taxon>Pseudomonadati</taxon>
        <taxon>Bacteroidota</taxon>
        <taxon>Flavobacteriia</taxon>
        <taxon>Flavobacteriales</taxon>
        <taxon>Weeksellaceae</taxon>
        <taxon>Chryseobacterium group</taxon>
        <taxon>Chryseobacterium</taxon>
    </lineage>
</organism>
<dbReference type="Gene3D" id="3.40.50.450">
    <property type="match status" value="1"/>
</dbReference>
<proteinExistence type="predicted"/>
<dbReference type="InterPro" id="IPR039470">
    <property type="entry name" value="Nuc_deoxyri_tr2"/>
</dbReference>
<sequence>MKPKIYLAGGFKGGWHDDVVKKLGDSFQIFNPQQHNLDEAEKYTYWDLYHVKKCDILFCYMSKDNPSGYGLALEIGYARALNKLIVLVDDRSKDDEQFKRYFSICQASSNVILETLDEAIDYVRTFKI</sequence>
<evidence type="ECO:0000313" key="1">
    <source>
        <dbReference type="EMBL" id="MBD8083019.1"/>
    </source>
</evidence>
<comment type="caution">
    <text evidence="1">The sequence shown here is derived from an EMBL/GenBank/DDBJ whole genome shotgun (WGS) entry which is preliminary data.</text>
</comment>
<gene>
    <name evidence="1" type="ORF">IC610_11385</name>
</gene>
<evidence type="ECO:0008006" key="3">
    <source>
        <dbReference type="Google" id="ProtNLM"/>
    </source>
</evidence>
<keyword evidence="2" id="KW-1185">Reference proteome</keyword>
<protein>
    <recommendedName>
        <fullName evidence="3">Nucleoside 2-deoxyribosyltransferase</fullName>
    </recommendedName>
</protein>
<name>A0ABR8ZCI0_9FLAO</name>
<dbReference type="SUPFAM" id="SSF52309">
    <property type="entry name" value="N-(deoxy)ribosyltransferase-like"/>
    <property type="match status" value="1"/>
</dbReference>